<keyword evidence="1" id="KW-1133">Transmembrane helix</keyword>
<dbReference type="AlphaFoldDB" id="A0A9Q3I7M7"/>
<evidence type="ECO:0000313" key="3">
    <source>
        <dbReference type="Proteomes" id="UP000765509"/>
    </source>
</evidence>
<dbReference type="Proteomes" id="UP000765509">
    <property type="component" value="Unassembled WGS sequence"/>
</dbReference>
<gene>
    <name evidence="2" type="ORF">O181_069797</name>
</gene>
<proteinExistence type="predicted"/>
<keyword evidence="1" id="KW-0812">Transmembrane</keyword>
<organism evidence="2 3">
    <name type="scientific">Austropuccinia psidii MF-1</name>
    <dbReference type="NCBI Taxonomy" id="1389203"/>
    <lineage>
        <taxon>Eukaryota</taxon>
        <taxon>Fungi</taxon>
        <taxon>Dikarya</taxon>
        <taxon>Basidiomycota</taxon>
        <taxon>Pucciniomycotina</taxon>
        <taxon>Pucciniomycetes</taxon>
        <taxon>Pucciniales</taxon>
        <taxon>Sphaerophragmiaceae</taxon>
        <taxon>Austropuccinia</taxon>
    </lineage>
</organism>
<sequence>MPFLRRCWTIPAVSMIFWELRRDNGPRDLLEAETVGAAGTKPTELTPELAGVTCPSYPASWILRLHSNSQLEAPSSSDILTLFIKVWLYASFALASLSSSMILPTGLLKTKLLIFVLCLQHRNPEELTNLAGPRVSSKMPNGLENLPGRMKTFNQSSDIKPCATYTCSLLLQNLAPVPQRFDGLRTTAGQSLQLLEATLFLSLLLPGVHPFQLSIFTGAVQNRTSDEGTVLVT</sequence>
<feature type="transmembrane region" description="Helical" evidence="1">
    <location>
        <begin position="86"/>
        <end position="108"/>
    </location>
</feature>
<evidence type="ECO:0000313" key="2">
    <source>
        <dbReference type="EMBL" id="MBW0530082.1"/>
    </source>
</evidence>
<comment type="caution">
    <text evidence="2">The sequence shown here is derived from an EMBL/GenBank/DDBJ whole genome shotgun (WGS) entry which is preliminary data.</text>
</comment>
<accession>A0A9Q3I7M7</accession>
<name>A0A9Q3I7M7_9BASI</name>
<protein>
    <submittedName>
        <fullName evidence="2">Uncharacterized protein</fullName>
    </submittedName>
</protein>
<keyword evidence="1" id="KW-0472">Membrane</keyword>
<reference evidence="2" key="1">
    <citation type="submission" date="2021-03" db="EMBL/GenBank/DDBJ databases">
        <title>Draft genome sequence of rust myrtle Austropuccinia psidii MF-1, a brazilian biotype.</title>
        <authorList>
            <person name="Quecine M.C."/>
            <person name="Pachon D.M.R."/>
            <person name="Bonatelli M.L."/>
            <person name="Correr F.H."/>
            <person name="Franceschini L.M."/>
            <person name="Leite T.F."/>
            <person name="Margarido G.R.A."/>
            <person name="Almeida C.A."/>
            <person name="Ferrarezi J.A."/>
            <person name="Labate C.A."/>
        </authorList>
    </citation>
    <scope>NUCLEOTIDE SEQUENCE</scope>
    <source>
        <strain evidence="2">MF-1</strain>
    </source>
</reference>
<keyword evidence="3" id="KW-1185">Reference proteome</keyword>
<evidence type="ECO:0000256" key="1">
    <source>
        <dbReference type="SAM" id="Phobius"/>
    </source>
</evidence>
<dbReference type="EMBL" id="AVOT02035679">
    <property type="protein sequence ID" value="MBW0530082.1"/>
    <property type="molecule type" value="Genomic_DNA"/>
</dbReference>